<dbReference type="KEGG" id="dpp:DICPUDRAFT_48877"/>
<evidence type="ECO:0000259" key="11">
    <source>
        <dbReference type="SMART" id="SM00872"/>
    </source>
</evidence>
<organism evidence="12 13">
    <name type="scientific">Dictyostelium purpureum</name>
    <name type="common">Slime mold</name>
    <dbReference type="NCBI Taxonomy" id="5786"/>
    <lineage>
        <taxon>Eukaryota</taxon>
        <taxon>Amoebozoa</taxon>
        <taxon>Evosea</taxon>
        <taxon>Eumycetozoa</taxon>
        <taxon>Dictyostelia</taxon>
        <taxon>Dictyosteliales</taxon>
        <taxon>Dictyosteliaceae</taxon>
        <taxon>Dictyostelium</taxon>
    </lineage>
</organism>
<dbReference type="SUPFAM" id="SSF88688">
    <property type="entry name" value="Families 57/38 glycoside transferase middle domain"/>
    <property type="match status" value="1"/>
</dbReference>
<evidence type="ECO:0000256" key="10">
    <source>
        <dbReference type="SAM" id="Phobius"/>
    </source>
</evidence>
<keyword evidence="10" id="KW-1133">Transmembrane helix</keyword>
<dbReference type="Gene3D" id="2.60.40.1360">
    <property type="match status" value="1"/>
</dbReference>
<gene>
    <name evidence="12" type="ORF">DICPUDRAFT_48877</name>
</gene>
<keyword evidence="7 9" id="KW-0862">Zinc</keyword>
<keyword evidence="5" id="KW-0732">Signal</keyword>
<dbReference type="InterPro" id="IPR028995">
    <property type="entry name" value="Glyco_hydro_57/38_cen_sf"/>
</dbReference>
<keyword evidence="4 9" id="KW-0479">Metal-binding</keyword>
<dbReference type="VEuPathDB" id="AmoebaDB:DICPUDRAFT_48877"/>
<dbReference type="FunFam" id="2.60.40.1180:FF:000093">
    <property type="entry name" value="Alpha-mannosidase"/>
    <property type="match status" value="1"/>
</dbReference>
<evidence type="ECO:0000256" key="1">
    <source>
        <dbReference type="ARBA" id="ARBA00000365"/>
    </source>
</evidence>
<protein>
    <recommendedName>
        <fullName evidence="3 9">Alpha-mannosidase</fullName>
        <ecNumber evidence="9">3.2.1.-</ecNumber>
    </recommendedName>
</protein>
<dbReference type="FunFam" id="2.70.98.30:FF:000012">
    <property type="entry name" value="Alpha-mannosidase"/>
    <property type="match status" value="1"/>
</dbReference>
<evidence type="ECO:0000256" key="4">
    <source>
        <dbReference type="ARBA" id="ARBA00022723"/>
    </source>
</evidence>
<dbReference type="InterPro" id="IPR011330">
    <property type="entry name" value="Glyco_hydro/deAcase_b/a-brl"/>
</dbReference>
<evidence type="ECO:0000256" key="6">
    <source>
        <dbReference type="ARBA" id="ARBA00022801"/>
    </source>
</evidence>
<dbReference type="PANTHER" id="PTHR11607">
    <property type="entry name" value="ALPHA-MANNOSIDASE"/>
    <property type="match status" value="1"/>
</dbReference>
<sequence>MNLKINLFFIYLITVVYLINLFQSKEITGNLGHSRNLKSKKNGLKVFLIPHSHCDSGWLQTYSEYYNNKVQYILDGIYNELNNDENKKFNWVEIGYFSMWFENQNQTTKNSVKKLIKKKQLEFITGGWVQNDEATTNLDEVIEQMTIGHQWLKNNLNYTVEYAWQIDPFGYSSITPTLFSKMGIKGLVINRVSNDIKNYMKDNKEMEFLWKGSKTLNYESEMLVSVLDTHYSYPDMLDPSKNINLQKRVKKFINYLINLSKTRNTKTLIIPLGDDFKYSNANKEFLLSKEWIQYIQDRKDEYDIEYINYSTLSDYFDSLKSDLINNNIKLGQVEQDFLPYNTGKEEYWSGYYTTRPTLKKQIRDVSYLLRVVDSLYGLSKTQFYHDQNQIESDINQIREVVSLTQHHDIITGTSRSYVLFDMFLKLKECRLLSFNIISNLYNALLKQKNNSPILKTGYENNYHFNNFIDVSYLGENKNYSIKLFNSLGWESHQHISFRLFSYEPEEIENLKLYDSNFNEVKIQINSLEYSNECFYGLNQYLLYSIVTVPSLGFSTFYLTTKKNNKKNNIYYGNKKINLDSDIIFKNRIMEWKFSKSNGLLKSINEKTNNSKEEMVSQTFKQYKSKKSGPYIFKAGKEESFLNRPDYYLLYEGPLVSQLSMVYNSNNCEKISFINQRVYKSDPGTDLLFTEKYLETSYSFVGEMNKEKVIQYKFNSVKNEKDEFYTDNGIESRKRVINKNGPIASNYYPSIHYTHIKDETNNKQFSVYVDRSLGCTLKSKNQLEIMLHRTMDNDDSKGISWPSKDTSRVDGKLYLNIDSITNQVKNQKRLSLQIDNQPIYLTKTFTNISNYQNDYKQTYSPLLLNDLPSNIHFLSLKPILNNNYLGLRFFNLNHGETEIHLDQYFKNSSMFNLNETGLTFLEMKQDQNDSKIKDKYFIDANFPIKSGESEYNYNNFYNEKRNNIGNNIIFIKPLEIKSFLCNLNSTNFTNFNYISNIYIDEPDYPEDYDNIKKVADFNGANINHVYTHDFSVFPLQISHYNDIGPYRNKLKIILLSTIIPSVSIILATISIIFYRRKFKNKNKNFGDPKKSNSKEELCVIESN</sequence>
<dbReference type="SUPFAM" id="SSF74650">
    <property type="entry name" value="Galactose mutarotase-like"/>
    <property type="match status" value="1"/>
</dbReference>
<dbReference type="InterPro" id="IPR011013">
    <property type="entry name" value="Gal_mutarotase_sf_dom"/>
</dbReference>
<evidence type="ECO:0000256" key="7">
    <source>
        <dbReference type="ARBA" id="ARBA00022833"/>
    </source>
</evidence>
<dbReference type="GO" id="GO:0006013">
    <property type="term" value="P:mannose metabolic process"/>
    <property type="evidence" value="ECO:0007669"/>
    <property type="project" value="InterPro"/>
</dbReference>
<evidence type="ECO:0000256" key="5">
    <source>
        <dbReference type="ARBA" id="ARBA00022729"/>
    </source>
</evidence>
<dbReference type="InParanoid" id="F0ZR85"/>
<comment type="similarity">
    <text evidence="2 9">Belongs to the glycosyl hydrolase 38 family.</text>
</comment>
<name>F0ZR85_DICPU</name>
<dbReference type="Pfam" id="PF01074">
    <property type="entry name" value="Glyco_hydro_38N"/>
    <property type="match status" value="1"/>
</dbReference>
<keyword evidence="13" id="KW-1185">Reference proteome</keyword>
<dbReference type="InterPro" id="IPR027291">
    <property type="entry name" value="Glyco_hydro_38_N_sf"/>
</dbReference>
<dbReference type="Gene3D" id="1.20.1270.50">
    <property type="entry name" value="Glycoside hydrolase family 38, central domain"/>
    <property type="match status" value="1"/>
</dbReference>
<dbReference type="InterPro" id="IPR013780">
    <property type="entry name" value="Glyco_hydro_b"/>
</dbReference>
<proteinExistence type="inferred from homology"/>
<dbReference type="Proteomes" id="UP000001064">
    <property type="component" value="Unassembled WGS sequence"/>
</dbReference>
<evidence type="ECO:0000256" key="2">
    <source>
        <dbReference type="ARBA" id="ARBA00009792"/>
    </source>
</evidence>
<evidence type="ECO:0000256" key="9">
    <source>
        <dbReference type="RuleBase" id="RU361199"/>
    </source>
</evidence>
<feature type="domain" description="Glycoside hydrolase family 38 central" evidence="11">
    <location>
        <begin position="346"/>
        <end position="426"/>
    </location>
</feature>
<comment type="cofactor">
    <cofactor evidence="9">
        <name>Zn(2+)</name>
        <dbReference type="ChEBI" id="CHEBI:29105"/>
    </cofactor>
    <text evidence="9">Binds 1 zinc ion per subunit.</text>
</comment>
<dbReference type="RefSeq" id="XP_003289923.1">
    <property type="nucleotide sequence ID" value="XM_003289875.1"/>
</dbReference>
<dbReference type="Gene3D" id="2.70.98.30">
    <property type="entry name" value="Golgi alpha-mannosidase II, domain 4"/>
    <property type="match status" value="1"/>
</dbReference>
<dbReference type="GO" id="GO:0004559">
    <property type="term" value="F:alpha-mannosidase activity"/>
    <property type="evidence" value="ECO:0000318"/>
    <property type="project" value="GO_Central"/>
</dbReference>
<feature type="transmembrane region" description="Helical" evidence="10">
    <location>
        <begin position="1051"/>
        <end position="1073"/>
    </location>
</feature>
<dbReference type="InterPro" id="IPR037094">
    <property type="entry name" value="Glyco_hydro_38_cen_sf"/>
</dbReference>
<keyword evidence="6 9" id="KW-0378">Hydrolase</keyword>
<keyword evidence="8 9" id="KW-0326">Glycosidase</keyword>
<dbReference type="SMART" id="SM00872">
    <property type="entry name" value="Alpha-mann_mid"/>
    <property type="match status" value="1"/>
</dbReference>
<evidence type="ECO:0000256" key="3">
    <source>
        <dbReference type="ARBA" id="ARBA00012752"/>
    </source>
</evidence>
<accession>F0ZR85</accession>
<dbReference type="GO" id="GO:0046872">
    <property type="term" value="F:metal ion binding"/>
    <property type="evidence" value="ECO:0007669"/>
    <property type="project" value="UniProtKB-KW"/>
</dbReference>
<reference evidence="13" key="1">
    <citation type="journal article" date="2011" name="Genome Biol.">
        <title>Comparative genomics of the social amoebae Dictyostelium discoideum and Dictyostelium purpureum.</title>
        <authorList>
            <consortium name="US DOE Joint Genome Institute (JGI-PGF)"/>
            <person name="Sucgang R."/>
            <person name="Kuo A."/>
            <person name="Tian X."/>
            <person name="Salerno W."/>
            <person name="Parikh A."/>
            <person name="Feasley C.L."/>
            <person name="Dalin E."/>
            <person name="Tu H."/>
            <person name="Huang E."/>
            <person name="Barry K."/>
            <person name="Lindquist E."/>
            <person name="Shapiro H."/>
            <person name="Bruce D."/>
            <person name="Schmutz J."/>
            <person name="Salamov A."/>
            <person name="Fey P."/>
            <person name="Gaudet P."/>
            <person name="Anjard C."/>
            <person name="Babu M.M."/>
            <person name="Basu S."/>
            <person name="Bushmanova Y."/>
            <person name="van der Wel H."/>
            <person name="Katoh-Kurasawa M."/>
            <person name="Dinh C."/>
            <person name="Coutinho P.M."/>
            <person name="Saito T."/>
            <person name="Elias M."/>
            <person name="Schaap P."/>
            <person name="Kay R.R."/>
            <person name="Henrissat B."/>
            <person name="Eichinger L."/>
            <person name="Rivero F."/>
            <person name="Putnam N.H."/>
            <person name="West C.M."/>
            <person name="Loomis W.F."/>
            <person name="Chisholm R.L."/>
            <person name="Shaulsky G."/>
            <person name="Strassmann J.E."/>
            <person name="Queller D.C."/>
            <person name="Kuspa A."/>
            <person name="Grigoriev I.V."/>
        </authorList>
    </citation>
    <scope>NUCLEOTIDE SEQUENCE [LARGE SCALE GENOMIC DNA]</scope>
    <source>
        <strain evidence="13">QSDP1</strain>
    </source>
</reference>
<evidence type="ECO:0000313" key="12">
    <source>
        <dbReference type="EMBL" id="EGC33541.1"/>
    </source>
</evidence>
<dbReference type="InterPro" id="IPR000602">
    <property type="entry name" value="Glyco_hydro_38_N"/>
</dbReference>
<dbReference type="EMBL" id="GL871137">
    <property type="protein sequence ID" value="EGC33541.1"/>
    <property type="molecule type" value="Genomic_DNA"/>
</dbReference>
<dbReference type="Pfam" id="PF07748">
    <property type="entry name" value="Glyco_hydro_38C"/>
    <property type="match status" value="1"/>
</dbReference>
<dbReference type="GeneID" id="10504292"/>
<dbReference type="eggNOG" id="KOG1959">
    <property type="taxonomic scope" value="Eukaryota"/>
</dbReference>
<dbReference type="Pfam" id="PF09261">
    <property type="entry name" value="Alpha-mann_mid"/>
    <property type="match status" value="1"/>
</dbReference>
<dbReference type="EC" id="3.2.1.-" evidence="9"/>
<dbReference type="CDD" id="cd00451">
    <property type="entry name" value="GH38N_AMII_euk"/>
    <property type="match status" value="1"/>
</dbReference>
<evidence type="ECO:0000313" key="13">
    <source>
        <dbReference type="Proteomes" id="UP000001064"/>
    </source>
</evidence>
<dbReference type="InterPro" id="IPR015341">
    <property type="entry name" value="Glyco_hydro_38_cen"/>
</dbReference>
<dbReference type="AlphaFoldDB" id="F0ZR85"/>
<evidence type="ECO:0000256" key="8">
    <source>
        <dbReference type="ARBA" id="ARBA00023295"/>
    </source>
</evidence>
<dbReference type="GO" id="GO:0005764">
    <property type="term" value="C:lysosome"/>
    <property type="evidence" value="ECO:0000318"/>
    <property type="project" value="GO_Central"/>
</dbReference>
<dbReference type="Gene3D" id="2.60.40.1180">
    <property type="entry name" value="Golgi alpha-mannosidase II"/>
    <property type="match status" value="1"/>
</dbReference>
<dbReference type="InterPro" id="IPR050843">
    <property type="entry name" value="Glycosyl_Hydrlase_38"/>
</dbReference>
<dbReference type="GO" id="GO:0030246">
    <property type="term" value="F:carbohydrate binding"/>
    <property type="evidence" value="ECO:0007669"/>
    <property type="project" value="InterPro"/>
</dbReference>
<dbReference type="InterPro" id="IPR011682">
    <property type="entry name" value="Glyco_hydro_38_C"/>
</dbReference>
<keyword evidence="10" id="KW-0472">Membrane</keyword>
<dbReference type="SUPFAM" id="SSF88713">
    <property type="entry name" value="Glycoside hydrolase/deacetylase"/>
    <property type="match status" value="1"/>
</dbReference>
<dbReference type="Gene3D" id="3.20.110.10">
    <property type="entry name" value="Glycoside hydrolase 38, N terminal domain"/>
    <property type="match status" value="1"/>
</dbReference>
<dbReference type="PANTHER" id="PTHR11607:SF39">
    <property type="entry name" value="ALPHA-MANNOSIDASE D-RELATED"/>
    <property type="match status" value="1"/>
</dbReference>
<dbReference type="OrthoDB" id="10261055at2759"/>
<comment type="catalytic activity">
    <reaction evidence="1">
        <text>Hydrolysis of terminal, non-reducing alpha-D-mannose residues in alpha-D-mannosides.</text>
        <dbReference type="EC" id="3.2.1.24"/>
    </reaction>
</comment>
<keyword evidence="10" id="KW-0812">Transmembrane</keyword>